<keyword evidence="3" id="KW-0378">Hydrolase</keyword>
<evidence type="ECO:0000256" key="5">
    <source>
        <dbReference type="ARBA" id="ARBA00023136"/>
    </source>
</evidence>
<dbReference type="SMART" id="SM00382">
    <property type="entry name" value="AAA"/>
    <property type="match status" value="1"/>
</dbReference>
<evidence type="ECO:0000313" key="11">
    <source>
        <dbReference type="Proteomes" id="UP001157109"/>
    </source>
</evidence>
<dbReference type="InterPro" id="IPR003593">
    <property type="entry name" value="AAA+_ATPase"/>
</dbReference>
<keyword evidence="4 8" id="KW-1133">Transmembrane helix</keyword>
<dbReference type="Proteomes" id="UP001157109">
    <property type="component" value="Unassembled WGS sequence"/>
</dbReference>
<dbReference type="PANTHER" id="PTHR23076">
    <property type="entry name" value="METALLOPROTEASE M41 FTSH"/>
    <property type="match status" value="1"/>
</dbReference>
<dbReference type="Gene3D" id="3.30.720.210">
    <property type="match status" value="1"/>
</dbReference>
<dbReference type="Pfam" id="PF06480">
    <property type="entry name" value="FtsH_ext"/>
    <property type="match status" value="1"/>
</dbReference>
<dbReference type="InterPro" id="IPR003959">
    <property type="entry name" value="ATPase_AAA_core"/>
</dbReference>
<feature type="domain" description="AAA+ ATPase" evidence="9">
    <location>
        <begin position="241"/>
        <end position="381"/>
    </location>
</feature>
<keyword evidence="6" id="KW-0547">Nucleotide-binding</keyword>
<evidence type="ECO:0000256" key="2">
    <source>
        <dbReference type="ARBA" id="ARBA00022692"/>
    </source>
</evidence>
<dbReference type="PROSITE" id="PS00674">
    <property type="entry name" value="AAA"/>
    <property type="match status" value="1"/>
</dbReference>
<proteinExistence type="inferred from homology"/>
<dbReference type="SUPFAM" id="SSF52540">
    <property type="entry name" value="P-loop containing nucleoside triphosphate hydrolases"/>
    <property type="match status" value="1"/>
</dbReference>
<evidence type="ECO:0000256" key="6">
    <source>
        <dbReference type="RuleBase" id="RU003651"/>
    </source>
</evidence>
<evidence type="ECO:0000256" key="4">
    <source>
        <dbReference type="ARBA" id="ARBA00022989"/>
    </source>
</evidence>
<feature type="transmembrane region" description="Helical" evidence="8">
    <location>
        <begin position="154"/>
        <end position="175"/>
    </location>
</feature>
<sequence length="413" mass="44674">MAEQKQGQQPRDEADKPKPWRTEGVPDDKPSGASGSGERPPFSWRRFLLTSALIYLGLFGILSIQDSMTGPKEVAYTEFAKQVQAGNVKDVYARGDTIEGDLKAAAPLPEASGGETYTQFTTERPTWADDQLYAELTKQGTIVSAKPVTEQRGLLANLLVSLLPWVLIIGLWVWLMRRQAQAMGGMGGMGMRRKKSAPVDPEKVRVTFDDVAGIDEVENEIADVVDYLKHPDKYRALGARAPKGVLLAGPPGTGKTLLARATAGEASVPFFSASASEFIEMIVGVGAQRVRELFEEARKLAPAIIFIDEIDTIGRARGGSRAMGGHDEREQTLNQILTEMDGFSGSEGVVVLAATNRADVLDPALLRPGRFDRTIMVHAPDAKGRVQILRVHTRSVPLAADVDLDAMAKATPG</sequence>
<evidence type="ECO:0000259" key="9">
    <source>
        <dbReference type="SMART" id="SM00382"/>
    </source>
</evidence>
<feature type="region of interest" description="Disordered" evidence="7">
    <location>
        <begin position="1"/>
        <end position="40"/>
    </location>
</feature>
<feature type="transmembrane region" description="Helical" evidence="8">
    <location>
        <begin position="47"/>
        <end position="64"/>
    </location>
</feature>
<organism evidence="10 11">
    <name type="scientific">Arsenicicoccus piscis</name>
    <dbReference type="NCBI Taxonomy" id="673954"/>
    <lineage>
        <taxon>Bacteria</taxon>
        <taxon>Bacillati</taxon>
        <taxon>Actinomycetota</taxon>
        <taxon>Actinomycetes</taxon>
        <taxon>Micrococcales</taxon>
        <taxon>Intrasporangiaceae</taxon>
        <taxon>Arsenicicoccus</taxon>
    </lineage>
</organism>
<protein>
    <recommendedName>
        <fullName evidence="9">AAA+ ATPase domain-containing protein</fullName>
    </recommendedName>
</protein>
<keyword evidence="6" id="KW-0067">ATP-binding</keyword>
<dbReference type="InterPro" id="IPR003960">
    <property type="entry name" value="ATPase_AAA_CS"/>
</dbReference>
<dbReference type="InterPro" id="IPR011546">
    <property type="entry name" value="Pept_M41_FtsH_extracell"/>
</dbReference>
<name>A0ABQ6HN24_9MICO</name>
<evidence type="ECO:0000256" key="3">
    <source>
        <dbReference type="ARBA" id="ARBA00022801"/>
    </source>
</evidence>
<dbReference type="Pfam" id="PF00004">
    <property type="entry name" value="AAA"/>
    <property type="match status" value="1"/>
</dbReference>
<evidence type="ECO:0000256" key="8">
    <source>
        <dbReference type="SAM" id="Phobius"/>
    </source>
</evidence>
<dbReference type="Gene3D" id="1.10.8.60">
    <property type="match status" value="1"/>
</dbReference>
<keyword evidence="11" id="KW-1185">Reference proteome</keyword>
<comment type="caution">
    <text evidence="10">The sequence shown here is derived from an EMBL/GenBank/DDBJ whole genome shotgun (WGS) entry which is preliminary data.</text>
</comment>
<comment type="similarity">
    <text evidence="6">Belongs to the AAA ATPase family.</text>
</comment>
<keyword evidence="5 8" id="KW-0472">Membrane</keyword>
<keyword evidence="1" id="KW-0645">Protease</keyword>
<feature type="compositionally biased region" description="Basic and acidic residues" evidence="7">
    <location>
        <begin position="10"/>
        <end position="30"/>
    </location>
</feature>
<dbReference type="EMBL" id="BSUJ01000001">
    <property type="protein sequence ID" value="GMA19473.1"/>
    <property type="molecule type" value="Genomic_DNA"/>
</dbReference>
<dbReference type="Gene3D" id="3.40.50.300">
    <property type="entry name" value="P-loop containing nucleotide triphosphate hydrolases"/>
    <property type="match status" value="1"/>
</dbReference>
<evidence type="ECO:0000256" key="1">
    <source>
        <dbReference type="ARBA" id="ARBA00022670"/>
    </source>
</evidence>
<dbReference type="PANTHER" id="PTHR23076:SF97">
    <property type="entry name" value="ATP-DEPENDENT ZINC METALLOPROTEASE YME1L1"/>
    <property type="match status" value="1"/>
</dbReference>
<dbReference type="RefSeq" id="WP_284284409.1">
    <property type="nucleotide sequence ID" value="NZ_BSUJ01000001.1"/>
</dbReference>
<keyword evidence="2 8" id="KW-0812">Transmembrane</keyword>
<dbReference type="InterPro" id="IPR027417">
    <property type="entry name" value="P-loop_NTPase"/>
</dbReference>
<evidence type="ECO:0000256" key="7">
    <source>
        <dbReference type="SAM" id="MobiDB-lite"/>
    </source>
</evidence>
<gene>
    <name evidence="10" type="ORF">GCM10025862_14940</name>
</gene>
<reference evidence="11" key="1">
    <citation type="journal article" date="2019" name="Int. J. Syst. Evol. Microbiol.">
        <title>The Global Catalogue of Microorganisms (GCM) 10K type strain sequencing project: providing services to taxonomists for standard genome sequencing and annotation.</title>
        <authorList>
            <consortium name="The Broad Institute Genomics Platform"/>
            <consortium name="The Broad Institute Genome Sequencing Center for Infectious Disease"/>
            <person name="Wu L."/>
            <person name="Ma J."/>
        </authorList>
    </citation>
    <scope>NUCLEOTIDE SEQUENCE [LARGE SCALE GENOMIC DNA]</scope>
    <source>
        <strain evidence="11">NBRC 105830</strain>
    </source>
</reference>
<dbReference type="CDD" id="cd19501">
    <property type="entry name" value="RecA-like_FtsH"/>
    <property type="match status" value="1"/>
</dbReference>
<accession>A0ABQ6HN24</accession>
<evidence type="ECO:0000313" key="10">
    <source>
        <dbReference type="EMBL" id="GMA19473.1"/>
    </source>
</evidence>